<keyword evidence="1" id="KW-0812">Transmembrane</keyword>
<keyword evidence="1" id="KW-0472">Membrane</keyword>
<accession>A0A6A6E2Y6</accession>
<feature type="transmembrane region" description="Helical" evidence="1">
    <location>
        <begin position="102"/>
        <end position="124"/>
    </location>
</feature>
<evidence type="ECO:0000313" key="3">
    <source>
        <dbReference type="Proteomes" id="UP000800200"/>
    </source>
</evidence>
<proteinExistence type="predicted"/>
<evidence type="ECO:0000256" key="1">
    <source>
        <dbReference type="SAM" id="Phobius"/>
    </source>
</evidence>
<sequence>MSLSRASTIGTSIGGRGSGALLASEKVTKHIQGFVPNTQWMTEVRSWVSIGLVTLQYELVKYAMGPTSPLPEGVTVKTPRTLEGRNLCKSTKVPNPGGYQSFSVLGLVTVIVVGGLIFIVSIIVQPLAHYVFRNCSMGNDFRRRQWILDGKLQLQRIAYEHAGIGFWANKEGYVPITTDKAKSFHFDRILEDSTRADVGGESGVRDLLMLPQSETPVEPRGIS</sequence>
<keyword evidence="1" id="KW-1133">Transmembrane helix</keyword>
<name>A0A6A6E2Y6_9PEZI</name>
<dbReference type="EMBL" id="ML994638">
    <property type="protein sequence ID" value="KAF2184500.1"/>
    <property type="molecule type" value="Genomic_DNA"/>
</dbReference>
<organism evidence="2 3">
    <name type="scientific">Zopfia rhizophila CBS 207.26</name>
    <dbReference type="NCBI Taxonomy" id="1314779"/>
    <lineage>
        <taxon>Eukaryota</taxon>
        <taxon>Fungi</taxon>
        <taxon>Dikarya</taxon>
        <taxon>Ascomycota</taxon>
        <taxon>Pezizomycotina</taxon>
        <taxon>Dothideomycetes</taxon>
        <taxon>Dothideomycetes incertae sedis</taxon>
        <taxon>Zopfiaceae</taxon>
        <taxon>Zopfia</taxon>
    </lineage>
</organism>
<gene>
    <name evidence="2" type="ORF">K469DRAFT_751070</name>
</gene>
<protein>
    <submittedName>
        <fullName evidence="2">Uncharacterized protein</fullName>
    </submittedName>
</protein>
<keyword evidence="3" id="KW-1185">Reference proteome</keyword>
<dbReference type="OrthoDB" id="3540210at2759"/>
<dbReference type="AlphaFoldDB" id="A0A6A6E2Y6"/>
<dbReference type="Proteomes" id="UP000800200">
    <property type="component" value="Unassembled WGS sequence"/>
</dbReference>
<reference evidence="2" key="1">
    <citation type="journal article" date="2020" name="Stud. Mycol.">
        <title>101 Dothideomycetes genomes: a test case for predicting lifestyles and emergence of pathogens.</title>
        <authorList>
            <person name="Haridas S."/>
            <person name="Albert R."/>
            <person name="Binder M."/>
            <person name="Bloem J."/>
            <person name="Labutti K."/>
            <person name="Salamov A."/>
            <person name="Andreopoulos B."/>
            <person name="Baker S."/>
            <person name="Barry K."/>
            <person name="Bills G."/>
            <person name="Bluhm B."/>
            <person name="Cannon C."/>
            <person name="Castanera R."/>
            <person name="Culley D."/>
            <person name="Daum C."/>
            <person name="Ezra D."/>
            <person name="Gonzalez J."/>
            <person name="Henrissat B."/>
            <person name="Kuo A."/>
            <person name="Liang C."/>
            <person name="Lipzen A."/>
            <person name="Lutzoni F."/>
            <person name="Magnuson J."/>
            <person name="Mondo S."/>
            <person name="Nolan M."/>
            <person name="Ohm R."/>
            <person name="Pangilinan J."/>
            <person name="Park H.-J."/>
            <person name="Ramirez L."/>
            <person name="Alfaro M."/>
            <person name="Sun H."/>
            <person name="Tritt A."/>
            <person name="Yoshinaga Y."/>
            <person name="Zwiers L.-H."/>
            <person name="Turgeon B."/>
            <person name="Goodwin S."/>
            <person name="Spatafora J."/>
            <person name="Crous P."/>
            <person name="Grigoriev I."/>
        </authorList>
    </citation>
    <scope>NUCLEOTIDE SEQUENCE</scope>
    <source>
        <strain evidence="2">CBS 207.26</strain>
    </source>
</reference>
<evidence type="ECO:0000313" key="2">
    <source>
        <dbReference type="EMBL" id="KAF2184500.1"/>
    </source>
</evidence>